<sequence length="61" mass="7310">MSKEELNKMMAIKEMDLEECQLELNSRYYPAIVRVAMMNYITILEEQLKHYNELIKREGIA</sequence>
<dbReference type="EMBL" id="FOBW01000025">
    <property type="protein sequence ID" value="SEN88726.1"/>
    <property type="molecule type" value="Genomic_DNA"/>
</dbReference>
<evidence type="ECO:0000313" key="2">
    <source>
        <dbReference type="Proteomes" id="UP000198553"/>
    </source>
</evidence>
<dbReference type="Proteomes" id="UP000198553">
    <property type="component" value="Unassembled WGS sequence"/>
</dbReference>
<keyword evidence="2" id="KW-1185">Reference proteome</keyword>
<dbReference type="OrthoDB" id="2910912at2"/>
<reference evidence="2" key="1">
    <citation type="submission" date="2016-10" db="EMBL/GenBank/DDBJ databases">
        <authorList>
            <person name="Varghese N."/>
            <person name="Submissions S."/>
        </authorList>
    </citation>
    <scope>NUCLEOTIDE SEQUENCE [LARGE SCALE GENOMIC DNA]</scope>
    <source>
        <strain evidence="2">B48,IBRC-M 10115,DSM 25386,CECT 8001</strain>
    </source>
</reference>
<name>A0A1H8K8C7_9BACI</name>
<accession>A0A1H8K8C7</accession>
<protein>
    <submittedName>
        <fullName evidence="1">Uncharacterized protein</fullName>
    </submittedName>
</protein>
<organism evidence="1 2">
    <name type="scientific">Mesobacillus persicus</name>
    <dbReference type="NCBI Taxonomy" id="930146"/>
    <lineage>
        <taxon>Bacteria</taxon>
        <taxon>Bacillati</taxon>
        <taxon>Bacillota</taxon>
        <taxon>Bacilli</taxon>
        <taxon>Bacillales</taxon>
        <taxon>Bacillaceae</taxon>
        <taxon>Mesobacillus</taxon>
    </lineage>
</organism>
<evidence type="ECO:0000313" key="1">
    <source>
        <dbReference type="EMBL" id="SEN88726.1"/>
    </source>
</evidence>
<dbReference type="RefSeq" id="WP_090750271.1">
    <property type="nucleotide sequence ID" value="NZ_FOBW01000025.1"/>
</dbReference>
<gene>
    <name evidence="1" type="ORF">SAMN05192533_12514</name>
</gene>
<proteinExistence type="predicted"/>
<dbReference type="AlphaFoldDB" id="A0A1H8K8C7"/>